<evidence type="ECO:0000256" key="1">
    <source>
        <dbReference type="SAM" id="SignalP"/>
    </source>
</evidence>
<name>A0A437RD32_9BURK</name>
<organism evidence="4 5">
    <name type="scientific">Rubrivivax rivuli</name>
    <dbReference type="NCBI Taxonomy" id="1862385"/>
    <lineage>
        <taxon>Bacteria</taxon>
        <taxon>Pseudomonadati</taxon>
        <taxon>Pseudomonadota</taxon>
        <taxon>Betaproteobacteria</taxon>
        <taxon>Burkholderiales</taxon>
        <taxon>Sphaerotilaceae</taxon>
        <taxon>Rubrivivax</taxon>
    </lineage>
</organism>
<evidence type="ECO:0000259" key="3">
    <source>
        <dbReference type="Pfam" id="PF07589"/>
    </source>
</evidence>
<evidence type="ECO:0000259" key="2">
    <source>
        <dbReference type="Pfam" id="PF00963"/>
    </source>
</evidence>
<feature type="domain" description="Ice-binding protein C-terminal" evidence="3">
    <location>
        <begin position="163"/>
        <end position="186"/>
    </location>
</feature>
<sequence>MNMVKLSKQTLLAAALGLAAWGSAQAQATVSLSATPNPVNVGSTLQVSVNITGALDLYAYQFSLLFNPAVLQATSSSDGSFLSGGGTVFFVPGTINNTTGSISFTAGSLLGLLPGVNGNGTLATLNFNVTGLGASALNFTDGVLVNSELADLPSQFVNATVLAVPEPGTWLMLGLGLATVAGAARRRSA</sequence>
<dbReference type="GO" id="GO:0000272">
    <property type="term" value="P:polysaccharide catabolic process"/>
    <property type="evidence" value="ECO:0007669"/>
    <property type="project" value="InterPro"/>
</dbReference>
<dbReference type="Pfam" id="PF07589">
    <property type="entry name" value="PEP-CTERM"/>
    <property type="match status" value="1"/>
</dbReference>
<feature type="signal peptide" evidence="1">
    <location>
        <begin position="1"/>
        <end position="26"/>
    </location>
</feature>
<dbReference type="EMBL" id="SACR01000005">
    <property type="protein sequence ID" value="RVU44666.1"/>
    <property type="molecule type" value="Genomic_DNA"/>
</dbReference>
<dbReference type="Pfam" id="PF00963">
    <property type="entry name" value="Cohesin"/>
    <property type="match status" value="1"/>
</dbReference>
<dbReference type="RefSeq" id="WP_128230211.1">
    <property type="nucleotide sequence ID" value="NZ_SACR01000005.1"/>
</dbReference>
<protein>
    <submittedName>
        <fullName evidence="4">PEP-CTERM sorting domain-containing protein</fullName>
    </submittedName>
</protein>
<reference evidence="4 5" key="1">
    <citation type="submission" date="2019-01" db="EMBL/GenBank/DDBJ databases">
        <authorList>
            <person name="Chen W.-M."/>
        </authorList>
    </citation>
    <scope>NUCLEOTIDE SEQUENCE [LARGE SCALE GENOMIC DNA]</scope>
    <source>
        <strain evidence="4 5">KYPY4</strain>
    </source>
</reference>
<keyword evidence="5" id="KW-1185">Reference proteome</keyword>
<dbReference type="InterPro" id="IPR013424">
    <property type="entry name" value="Ice-binding_C"/>
</dbReference>
<dbReference type="NCBIfam" id="TIGR02595">
    <property type="entry name" value="PEP_CTERM"/>
    <property type="match status" value="1"/>
</dbReference>
<proteinExistence type="predicted"/>
<dbReference type="Gene3D" id="2.60.40.680">
    <property type="match status" value="1"/>
</dbReference>
<evidence type="ECO:0000313" key="4">
    <source>
        <dbReference type="EMBL" id="RVU44666.1"/>
    </source>
</evidence>
<dbReference type="CDD" id="cd08547">
    <property type="entry name" value="Type_II_cohesin"/>
    <property type="match status" value="1"/>
</dbReference>
<dbReference type="InterPro" id="IPR002102">
    <property type="entry name" value="Cohesin_dom"/>
</dbReference>
<dbReference type="OrthoDB" id="8904568at2"/>
<accession>A0A437RD32</accession>
<feature type="domain" description="Cohesin" evidence="2">
    <location>
        <begin position="39"/>
        <end position="160"/>
    </location>
</feature>
<keyword evidence="1" id="KW-0732">Signal</keyword>
<dbReference type="GO" id="GO:0030246">
    <property type="term" value="F:carbohydrate binding"/>
    <property type="evidence" value="ECO:0007669"/>
    <property type="project" value="InterPro"/>
</dbReference>
<dbReference type="InterPro" id="IPR008965">
    <property type="entry name" value="CBM2/CBM3_carb-bd_dom_sf"/>
</dbReference>
<dbReference type="AlphaFoldDB" id="A0A437RD32"/>
<dbReference type="Proteomes" id="UP000285575">
    <property type="component" value="Unassembled WGS sequence"/>
</dbReference>
<dbReference type="SUPFAM" id="SSF49384">
    <property type="entry name" value="Carbohydrate-binding domain"/>
    <property type="match status" value="1"/>
</dbReference>
<comment type="caution">
    <text evidence="4">The sequence shown here is derived from an EMBL/GenBank/DDBJ whole genome shotgun (WGS) entry which is preliminary data.</text>
</comment>
<evidence type="ECO:0000313" key="5">
    <source>
        <dbReference type="Proteomes" id="UP000285575"/>
    </source>
</evidence>
<feature type="chain" id="PRO_5019522058" evidence="1">
    <location>
        <begin position="27"/>
        <end position="189"/>
    </location>
</feature>
<gene>
    <name evidence="4" type="ORF">EOE66_16350</name>
</gene>